<accession>A0A4Q0PC28</accession>
<dbReference type="InterPro" id="IPR032820">
    <property type="entry name" value="ATPase_put"/>
</dbReference>
<organism evidence="2 3">
    <name type="scientific">Leeuwenhoekiella aequorea</name>
    <dbReference type="NCBI Taxonomy" id="283736"/>
    <lineage>
        <taxon>Bacteria</taxon>
        <taxon>Pseudomonadati</taxon>
        <taxon>Bacteroidota</taxon>
        <taxon>Flavobacteriia</taxon>
        <taxon>Flavobacteriales</taxon>
        <taxon>Flavobacteriaceae</taxon>
        <taxon>Leeuwenhoekiella</taxon>
    </lineage>
</organism>
<keyword evidence="1" id="KW-0472">Membrane</keyword>
<evidence type="ECO:0000313" key="3">
    <source>
        <dbReference type="Proteomes" id="UP000289238"/>
    </source>
</evidence>
<gene>
    <name evidence="2" type="ORF">DSM00_158</name>
</gene>
<evidence type="ECO:0000256" key="1">
    <source>
        <dbReference type="SAM" id="Phobius"/>
    </source>
</evidence>
<sequence>MSEKKPENQLSTWAKFSTIAIQMGGTIFLGNLLGSWLDTKFETTYLESTITLLAVFLSMYIVIRGVKQLNK</sequence>
<dbReference type="RefSeq" id="WP_128756116.1">
    <property type="nucleotide sequence ID" value="NZ_JASMRS010000001.1"/>
</dbReference>
<feature type="transmembrane region" description="Helical" evidence="1">
    <location>
        <begin position="45"/>
        <end position="63"/>
    </location>
</feature>
<keyword evidence="1" id="KW-0812">Transmembrane</keyword>
<dbReference type="OrthoDB" id="9798708at2"/>
<feature type="transmembrane region" description="Helical" evidence="1">
    <location>
        <begin position="12"/>
        <end position="33"/>
    </location>
</feature>
<dbReference type="Proteomes" id="UP000289238">
    <property type="component" value="Unassembled WGS sequence"/>
</dbReference>
<evidence type="ECO:0000313" key="2">
    <source>
        <dbReference type="EMBL" id="RXG24370.1"/>
    </source>
</evidence>
<dbReference type="Pfam" id="PF09527">
    <property type="entry name" value="ATPase_gene1"/>
    <property type="match status" value="1"/>
</dbReference>
<keyword evidence="1" id="KW-1133">Transmembrane helix</keyword>
<reference evidence="2 3" key="1">
    <citation type="submission" date="2018-07" db="EMBL/GenBank/DDBJ databases">
        <title>Leeuwenhoekiella genomics.</title>
        <authorList>
            <person name="Tahon G."/>
            <person name="Willems A."/>
        </authorList>
    </citation>
    <scope>NUCLEOTIDE SEQUENCE [LARGE SCALE GENOMIC DNA]</scope>
    <source>
        <strain evidence="2 3">LMG 22550</strain>
    </source>
</reference>
<proteinExistence type="predicted"/>
<protein>
    <submittedName>
        <fullName evidence="2">Putative F0F1-ATPase subunit (Ca2+/Mg2+ transporter)</fullName>
    </submittedName>
</protein>
<dbReference type="AlphaFoldDB" id="A0A4Q0PC28"/>
<name>A0A4Q0PC28_9FLAO</name>
<dbReference type="EMBL" id="QOVM01000001">
    <property type="protein sequence ID" value="RXG24370.1"/>
    <property type="molecule type" value="Genomic_DNA"/>
</dbReference>
<comment type="caution">
    <text evidence="2">The sequence shown here is derived from an EMBL/GenBank/DDBJ whole genome shotgun (WGS) entry which is preliminary data.</text>
</comment>
<keyword evidence="3" id="KW-1185">Reference proteome</keyword>